<comment type="subcellular location">
    <subcellularLocation>
        <location evidence="3">Cytoplasm</location>
    </subcellularLocation>
</comment>
<feature type="active site" description="Proton acceptor" evidence="3">
    <location>
        <position position="103"/>
    </location>
</feature>
<comment type="caution">
    <text evidence="6">The sequence shown here is derived from an EMBL/GenBank/DDBJ whole genome shotgun (WGS) entry which is preliminary data.</text>
</comment>
<dbReference type="PANTHER" id="PTHR11085:SF4">
    <property type="entry name" value="NAD-DEPENDENT PROTEIN DEACYLASE"/>
    <property type="match status" value="1"/>
</dbReference>
<comment type="caution">
    <text evidence="3 4">Lacks conserved residue(s) required for the propagation of feature annotation.</text>
</comment>
<protein>
    <recommendedName>
        <fullName evidence="3">NAD-dependent protein deacylase</fullName>
        <ecNumber evidence="3">2.3.1.286</ecNumber>
    </recommendedName>
    <alternativeName>
        <fullName evidence="3">Regulatory protein SIR2 homolog</fullName>
    </alternativeName>
</protein>
<evidence type="ECO:0000256" key="3">
    <source>
        <dbReference type="HAMAP-Rule" id="MF_01121"/>
    </source>
</evidence>
<comment type="domain">
    <text evidence="3">2 residues (Tyr-52 and Arg-55) present in a large hydrophobic pocket are probably involved in substrate specificity. They are important for desuccinylation activity, but dispensable for deacetylation activity.</text>
</comment>
<keyword evidence="2 3" id="KW-0520">NAD</keyword>
<feature type="binding site" evidence="3">
    <location>
        <position position="52"/>
    </location>
    <ligand>
        <name>substrate</name>
    </ligand>
</feature>
<dbReference type="HAMAP" id="MF_01121">
    <property type="entry name" value="Sirtuin_ClassIII"/>
    <property type="match status" value="1"/>
</dbReference>
<dbReference type="SUPFAM" id="SSF52467">
    <property type="entry name" value="DHS-like NAD/FAD-binding domain"/>
    <property type="match status" value="1"/>
</dbReference>
<comment type="similarity">
    <text evidence="3">Belongs to the sirtuin family. Class III subfamily.</text>
</comment>
<feature type="domain" description="Deacetylase sirtuin-type" evidence="5">
    <location>
        <begin position="1"/>
        <end position="227"/>
    </location>
</feature>
<feature type="binding site" evidence="3">
    <location>
        <begin position="8"/>
        <end position="27"/>
    </location>
    <ligand>
        <name>NAD(+)</name>
        <dbReference type="ChEBI" id="CHEBI:57540"/>
    </ligand>
</feature>
<sequence length="228" mass="25829">MKLVVLTGAGISAESGLKTFRDSDGLWEGYNVYDVATPEAWERNPELVQEFYNERRRQVLAAKPNRAHEILAELEKYFEVEIITQNIDDLHERAGSTQVKHLHGVITKSQSDRKANLTYDIKGSELKMGELCELGSQLRPHVVWFGESVPMIEIAAEICREADLFVLIGTSLAVYPAAGLIDFIPSLVPKYIIDPVIPEVRRYKNVIKIEERAVEGLRILKELLLNEQ</sequence>
<dbReference type="Gene3D" id="3.30.1600.10">
    <property type="entry name" value="SIR2/SIRT2 'Small Domain"/>
    <property type="match status" value="1"/>
</dbReference>
<dbReference type="InterPro" id="IPR003000">
    <property type="entry name" value="Sirtuin"/>
</dbReference>
<accession>A0ABR7KMH7</accession>
<evidence type="ECO:0000313" key="7">
    <source>
        <dbReference type="Proteomes" id="UP000652755"/>
    </source>
</evidence>
<name>A0ABR7KMH7_9SPHI</name>
<comment type="catalytic activity">
    <reaction evidence="3">
        <text>N(6)-succinyl-L-lysyl-[protein] + NAD(+) + H2O = 2''-O-succinyl-ADP-D-ribose + nicotinamide + L-lysyl-[protein]</text>
        <dbReference type="Rhea" id="RHEA:47668"/>
        <dbReference type="Rhea" id="RHEA-COMP:9752"/>
        <dbReference type="Rhea" id="RHEA-COMP:11877"/>
        <dbReference type="ChEBI" id="CHEBI:15377"/>
        <dbReference type="ChEBI" id="CHEBI:17154"/>
        <dbReference type="ChEBI" id="CHEBI:29969"/>
        <dbReference type="ChEBI" id="CHEBI:57540"/>
        <dbReference type="ChEBI" id="CHEBI:87830"/>
        <dbReference type="ChEBI" id="CHEBI:87832"/>
    </reaction>
</comment>
<dbReference type="Pfam" id="PF02146">
    <property type="entry name" value="SIR2"/>
    <property type="match status" value="1"/>
</dbReference>
<evidence type="ECO:0000256" key="2">
    <source>
        <dbReference type="ARBA" id="ARBA00023027"/>
    </source>
</evidence>
<dbReference type="InterPro" id="IPR026591">
    <property type="entry name" value="Sirtuin_cat_small_dom_sf"/>
</dbReference>
<dbReference type="InterPro" id="IPR029035">
    <property type="entry name" value="DHS-like_NAD/FAD-binding_dom"/>
</dbReference>
<dbReference type="InterPro" id="IPR050134">
    <property type="entry name" value="NAD-dep_sirtuin_deacylases"/>
</dbReference>
<evidence type="ECO:0000313" key="6">
    <source>
        <dbReference type="EMBL" id="MBC6109281.1"/>
    </source>
</evidence>
<feature type="binding site" evidence="3">
    <location>
        <begin position="85"/>
        <end position="88"/>
    </location>
    <ligand>
        <name>NAD(+)</name>
        <dbReference type="ChEBI" id="CHEBI:57540"/>
    </ligand>
</feature>
<dbReference type="InterPro" id="IPR026590">
    <property type="entry name" value="Ssirtuin_cat_dom"/>
</dbReference>
<dbReference type="EC" id="2.3.1.286" evidence="3"/>
<dbReference type="InterPro" id="IPR027546">
    <property type="entry name" value="Sirtuin_class_III"/>
</dbReference>
<feature type="binding site" evidence="3">
    <location>
        <position position="209"/>
    </location>
    <ligand>
        <name>NAD(+)</name>
        <dbReference type="ChEBI" id="CHEBI:57540"/>
    </ligand>
</feature>
<evidence type="ECO:0000259" key="5">
    <source>
        <dbReference type="PROSITE" id="PS50305"/>
    </source>
</evidence>
<feature type="binding site" evidence="3">
    <location>
        <begin position="169"/>
        <end position="171"/>
    </location>
    <ligand>
        <name>NAD(+)</name>
        <dbReference type="ChEBI" id="CHEBI:57540"/>
    </ligand>
</feature>
<organism evidence="6 7">
    <name type="scientific">Pedobacter fastidiosus</name>
    <dbReference type="NCBI Taxonomy" id="2765361"/>
    <lineage>
        <taxon>Bacteria</taxon>
        <taxon>Pseudomonadati</taxon>
        <taxon>Bacteroidota</taxon>
        <taxon>Sphingobacteriia</taxon>
        <taxon>Sphingobacteriales</taxon>
        <taxon>Sphingobacteriaceae</taxon>
        <taxon>Pedobacter</taxon>
    </lineage>
</organism>
<keyword evidence="7" id="KW-1185">Reference proteome</keyword>
<evidence type="ECO:0000256" key="1">
    <source>
        <dbReference type="ARBA" id="ARBA00022679"/>
    </source>
</evidence>
<dbReference type="PROSITE" id="PS50305">
    <property type="entry name" value="SIRTUIN"/>
    <property type="match status" value="1"/>
</dbReference>
<dbReference type="Gene3D" id="3.40.50.1220">
    <property type="entry name" value="TPP-binding domain"/>
    <property type="match status" value="1"/>
</dbReference>
<dbReference type="RefSeq" id="WP_187069767.1">
    <property type="nucleotide sequence ID" value="NZ_JACRYL010000002.1"/>
</dbReference>
<keyword evidence="3" id="KW-0963">Cytoplasm</keyword>
<dbReference type="EMBL" id="JACRYL010000002">
    <property type="protein sequence ID" value="MBC6109281.1"/>
    <property type="molecule type" value="Genomic_DNA"/>
</dbReference>
<evidence type="ECO:0000256" key="4">
    <source>
        <dbReference type="PROSITE-ProRule" id="PRU00236"/>
    </source>
</evidence>
<dbReference type="PANTHER" id="PTHR11085">
    <property type="entry name" value="NAD-DEPENDENT PROTEIN DEACYLASE SIRTUIN-5, MITOCHONDRIAL-RELATED"/>
    <property type="match status" value="1"/>
</dbReference>
<dbReference type="Proteomes" id="UP000652755">
    <property type="component" value="Unassembled WGS sequence"/>
</dbReference>
<feature type="binding site" evidence="3">
    <location>
        <position position="55"/>
    </location>
    <ligand>
        <name>substrate</name>
    </ligand>
</feature>
<comment type="catalytic activity">
    <reaction evidence="3">
        <text>N(6)-acetyl-L-lysyl-[protein] + NAD(+) + H2O = 2''-O-acetyl-ADP-D-ribose + nicotinamide + L-lysyl-[protein]</text>
        <dbReference type="Rhea" id="RHEA:43636"/>
        <dbReference type="Rhea" id="RHEA-COMP:9752"/>
        <dbReference type="Rhea" id="RHEA-COMP:10731"/>
        <dbReference type="ChEBI" id="CHEBI:15377"/>
        <dbReference type="ChEBI" id="CHEBI:17154"/>
        <dbReference type="ChEBI" id="CHEBI:29969"/>
        <dbReference type="ChEBI" id="CHEBI:57540"/>
        <dbReference type="ChEBI" id="CHEBI:61930"/>
        <dbReference type="ChEBI" id="CHEBI:83767"/>
        <dbReference type="EC" id="2.3.1.286"/>
    </reaction>
</comment>
<proteinExistence type="inferred from homology"/>
<keyword evidence="1" id="KW-0808">Transferase</keyword>
<gene>
    <name evidence="3" type="primary">cobB</name>
    <name evidence="6" type="ORF">H7U22_02495</name>
</gene>
<reference evidence="6 7" key="1">
    <citation type="submission" date="2020-08" db="EMBL/GenBank/DDBJ databases">
        <authorList>
            <person name="Sun Q."/>
            <person name="Inoue M."/>
        </authorList>
    </citation>
    <scope>NUCLEOTIDE SEQUENCE [LARGE SCALE GENOMIC DNA]</scope>
    <source>
        <strain evidence="6 7">CCM 8938</strain>
    </source>
</reference>
<comment type="function">
    <text evidence="3">NAD-dependent lysine deacetylase and desuccinylase that specifically removes acetyl and succinyl groups on target proteins. Modulates the activities of several proteins which are inactive in their acylated form.</text>
</comment>